<name>A0A5Q2QBK1_9GAMM</name>
<feature type="transmembrane region" description="Helical" evidence="1">
    <location>
        <begin position="155"/>
        <end position="172"/>
    </location>
</feature>
<dbReference type="RefSeq" id="WP_153713978.1">
    <property type="nucleotide sequence ID" value="NZ_CP045871.1"/>
</dbReference>
<sequence>MIELVWQSLLLPLAIAVALGYAGRNTPAWPVAAPVAFAAAWYSIEGRVPLVGGLGIIDALPVALLVFAGLSLVTHARAARAVATVSAAALLALIAGKFISQIDVAGWAVTALTLALPIVAARRPSVDGVAWHRLLWLAPIFIVALAMLTDSSIRLFQLASAAGFGVAGVVLVQLNTARFQPLAVAVVMWAVLWSALHWVQLDWRVVVLSLTPLVALLWSNARSLRVFAVGAATGVIALGLSIWLVFPASTGGY</sequence>
<feature type="transmembrane region" description="Helical" evidence="1">
    <location>
        <begin position="48"/>
        <end position="74"/>
    </location>
</feature>
<proteinExistence type="predicted"/>
<keyword evidence="1" id="KW-0472">Membrane</keyword>
<reference evidence="2 3" key="1">
    <citation type="submission" date="2019-11" db="EMBL/GenBank/DDBJ databases">
        <authorList>
            <person name="Khan S.A."/>
            <person name="Jeon C.O."/>
            <person name="Chun B.H."/>
        </authorList>
    </citation>
    <scope>NUCLEOTIDE SEQUENCE [LARGE SCALE GENOMIC DNA]</scope>
    <source>
        <strain evidence="2 3">IMCC 1097</strain>
    </source>
</reference>
<feature type="transmembrane region" description="Helical" evidence="1">
    <location>
        <begin position="81"/>
        <end position="99"/>
    </location>
</feature>
<evidence type="ECO:0000313" key="2">
    <source>
        <dbReference type="EMBL" id="QGG80474.1"/>
    </source>
</evidence>
<dbReference type="AlphaFoldDB" id="A0A5Q2QBK1"/>
<feature type="transmembrane region" description="Helical" evidence="1">
    <location>
        <begin position="202"/>
        <end position="219"/>
    </location>
</feature>
<evidence type="ECO:0000313" key="3">
    <source>
        <dbReference type="Proteomes" id="UP000388235"/>
    </source>
</evidence>
<dbReference type="KEGG" id="llp:GH975_07755"/>
<dbReference type="Proteomes" id="UP000388235">
    <property type="component" value="Chromosome"/>
</dbReference>
<keyword evidence="1" id="KW-1133">Transmembrane helix</keyword>
<feature type="transmembrane region" description="Helical" evidence="1">
    <location>
        <begin position="133"/>
        <end position="149"/>
    </location>
</feature>
<evidence type="ECO:0000256" key="1">
    <source>
        <dbReference type="SAM" id="Phobius"/>
    </source>
</evidence>
<protein>
    <submittedName>
        <fullName evidence="2">Uncharacterized protein</fullName>
    </submittedName>
</protein>
<gene>
    <name evidence="2" type="ORF">GH975_07755</name>
</gene>
<feature type="transmembrane region" description="Helical" evidence="1">
    <location>
        <begin position="179"/>
        <end position="196"/>
    </location>
</feature>
<accession>A0A5Q2QBK1</accession>
<organism evidence="2 3">
    <name type="scientific">Litorivicinus lipolyticus</name>
    <dbReference type="NCBI Taxonomy" id="418701"/>
    <lineage>
        <taxon>Bacteria</taxon>
        <taxon>Pseudomonadati</taxon>
        <taxon>Pseudomonadota</taxon>
        <taxon>Gammaproteobacteria</taxon>
        <taxon>Oceanospirillales</taxon>
        <taxon>Litorivicinaceae</taxon>
        <taxon>Litorivicinus</taxon>
    </lineage>
</organism>
<keyword evidence="3" id="KW-1185">Reference proteome</keyword>
<dbReference type="EMBL" id="CP045871">
    <property type="protein sequence ID" value="QGG80474.1"/>
    <property type="molecule type" value="Genomic_DNA"/>
</dbReference>
<feature type="transmembrane region" description="Helical" evidence="1">
    <location>
        <begin position="226"/>
        <end position="246"/>
    </location>
</feature>
<keyword evidence="1" id="KW-0812">Transmembrane</keyword>
<feature type="transmembrane region" description="Helical" evidence="1">
    <location>
        <begin position="105"/>
        <end position="121"/>
    </location>
</feature>